<feature type="region of interest" description="Disordered" evidence="2">
    <location>
        <begin position="350"/>
        <end position="398"/>
    </location>
</feature>
<dbReference type="RefSeq" id="XP_006815567.1">
    <property type="nucleotide sequence ID" value="XM_006815504.1"/>
</dbReference>
<dbReference type="SUPFAM" id="SSF101447">
    <property type="entry name" value="Formin homology 2 domain (FH2 domain)"/>
    <property type="match status" value="1"/>
</dbReference>
<feature type="compositionally biased region" description="Pro residues" evidence="2">
    <location>
        <begin position="353"/>
        <end position="367"/>
    </location>
</feature>
<dbReference type="InterPro" id="IPR024849">
    <property type="entry name" value="Shootin-1"/>
</dbReference>
<accession>A0ABM0M6C6</accession>
<proteinExistence type="predicted"/>
<feature type="region of interest" description="Disordered" evidence="2">
    <location>
        <begin position="482"/>
        <end position="568"/>
    </location>
</feature>
<evidence type="ECO:0000313" key="3">
    <source>
        <dbReference type="Proteomes" id="UP000694865"/>
    </source>
</evidence>
<feature type="region of interest" description="Disordered" evidence="2">
    <location>
        <begin position="415"/>
        <end position="435"/>
    </location>
</feature>
<dbReference type="GeneID" id="102804927"/>
<organism evidence="3 4">
    <name type="scientific">Saccoglossus kowalevskii</name>
    <name type="common">Acorn worm</name>
    <dbReference type="NCBI Taxonomy" id="10224"/>
    <lineage>
        <taxon>Eukaryota</taxon>
        <taxon>Metazoa</taxon>
        <taxon>Hemichordata</taxon>
        <taxon>Enteropneusta</taxon>
        <taxon>Harrimaniidae</taxon>
        <taxon>Saccoglossus</taxon>
    </lineage>
</organism>
<gene>
    <name evidence="4" type="primary">LOC102804927</name>
</gene>
<feature type="coiled-coil region" evidence="1">
    <location>
        <begin position="121"/>
        <end position="165"/>
    </location>
</feature>
<evidence type="ECO:0000256" key="1">
    <source>
        <dbReference type="SAM" id="Coils"/>
    </source>
</evidence>
<keyword evidence="3" id="KW-1185">Reference proteome</keyword>
<keyword evidence="1" id="KW-0175">Coiled coil</keyword>
<reference evidence="4" key="1">
    <citation type="submission" date="2025-08" db="UniProtKB">
        <authorList>
            <consortium name="RefSeq"/>
        </authorList>
    </citation>
    <scope>IDENTIFICATION</scope>
    <source>
        <tissue evidence="4">Testes</tissue>
    </source>
</reference>
<protein>
    <submittedName>
        <fullName evidence="4">Shootin-1-like</fullName>
    </submittedName>
</protein>
<feature type="compositionally biased region" description="Basic and acidic residues" evidence="2">
    <location>
        <begin position="544"/>
        <end position="562"/>
    </location>
</feature>
<evidence type="ECO:0000313" key="4">
    <source>
        <dbReference type="RefSeq" id="XP_006815567.1"/>
    </source>
</evidence>
<feature type="coiled-coil region" evidence="1">
    <location>
        <begin position="9"/>
        <end position="43"/>
    </location>
</feature>
<sequence>MAALAQERILDWETKYKQTEGDLERLKSLAVAVIKEYENLEQKYTECQGAYDKIYSEHEITKAELNKLTDKNKIHNKCIIMSIVLLQTRKTSQKIKRQSQAIFMKAGLNIEDFNMSLDDGNDEESVDIKEFEELKRTLEDLRKQLIESKQELVAVKTQRDEAKDTVLFFKTEVANINTKYESECRDHMVTKEKLDEHEKTIEQFTRVNTMVYQELEQLKEDHEKERTLRQKAEHYAAEKEQESTAMKRQSSILLLSVDNEDRLRESLETVEQLTAELEKVKQECNEKVRDLEEQLHTSVDVKNMESLQEKMNIAAEENELLEERANKSEERVRALETQVKKLETDLEKALLKPIPPPPPPPPPPPSSVNPLSALRSALRSKNNKQHIIQEQTKNDNSKAMNQAMKEMMARIHSGKALRSVKQTGTTSPDNDMQGMKELGSILGNLKRKKMVNETCGKSLSNTSTEQSELLLIMARRRRKTDGDISLSDLPTCVKPLPKKPPRKSINSTSSSKSSLSSMTSDLSLSLKDTDSVNDDVYDEAMSTQEEKKIENGTREEKKKDVCDESEDAVYECAVGDDRSDDEMYTTLDSP</sequence>
<dbReference type="Proteomes" id="UP000694865">
    <property type="component" value="Unplaced"/>
</dbReference>
<feature type="compositionally biased region" description="Low complexity" evidence="2">
    <location>
        <begin position="503"/>
        <end position="526"/>
    </location>
</feature>
<evidence type="ECO:0000256" key="2">
    <source>
        <dbReference type="SAM" id="MobiDB-lite"/>
    </source>
</evidence>
<dbReference type="PANTHER" id="PTHR46606">
    <property type="entry name" value="SHOOTIN-1"/>
    <property type="match status" value="1"/>
</dbReference>
<name>A0ABM0M6C6_SACKO</name>
<feature type="compositionally biased region" description="Polar residues" evidence="2">
    <location>
        <begin position="420"/>
        <end position="430"/>
    </location>
</feature>
<dbReference type="PANTHER" id="PTHR46606:SF5">
    <property type="entry name" value="SHOOTIN-1"/>
    <property type="match status" value="1"/>
</dbReference>